<keyword evidence="3 5" id="KW-1133">Transmembrane helix</keyword>
<name>A0AAN9U0J8_9HEMI</name>
<feature type="transmembrane region" description="Helical" evidence="5">
    <location>
        <begin position="478"/>
        <end position="496"/>
    </location>
</feature>
<evidence type="ECO:0000313" key="7">
    <source>
        <dbReference type="EMBL" id="KAK7601583.1"/>
    </source>
</evidence>
<proteinExistence type="predicted"/>
<keyword evidence="6" id="KW-0732">Signal</keyword>
<dbReference type="InterPro" id="IPR036259">
    <property type="entry name" value="MFS_trans_sf"/>
</dbReference>
<keyword evidence="2 5" id="KW-0812">Transmembrane</keyword>
<dbReference type="InterPro" id="IPR005828">
    <property type="entry name" value="MFS_sugar_transport-like"/>
</dbReference>
<evidence type="ECO:0000256" key="2">
    <source>
        <dbReference type="ARBA" id="ARBA00022692"/>
    </source>
</evidence>
<gene>
    <name evidence="7" type="ORF">V9T40_009024</name>
</gene>
<dbReference type="GO" id="GO:0022857">
    <property type="term" value="F:transmembrane transporter activity"/>
    <property type="evidence" value="ECO:0007669"/>
    <property type="project" value="InterPro"/>
</dbReference>
<dbReference type="PANTHER" id="PTHR48021:SF1">
    <property type="entry name" value="GH07001P-RELATED"/>
    <property type="match status" value="1"/>
</dbReference>
<dbReference type="GO" id="GO:0016020">
    <property type="term" value="C:membrane"/>
    <property type="evidence" value="ECO:0007669"/>
    <property type="project" value="UniProtKB-SubCell"/>
</dbReference>
<comment type="subcellular location">
    <subcellularLocation>
        <location evidence="1">Membrane</location>
    </subcellularLocation>
</comment>
<feature type="transmembrane region" description="Helical" evidence="5">
    <location>
        <begin position="626"/>
        <end position="646"/>
    </location>
</feature>
<evidence type="ECO:0000313" key="8">
    <source>
        <dbReference type="Proteomes" id="UP001367676"/>
    </source>
</evidence>
<evidence type="ECO:0000256" key="3">
    <source>
        <dbReference type="ARBA" id="ARBA00022989"/>
    </source>
</evidence>
<dbReference type="EMBL" id="JBBCAQ010000010">
    <property type="protein sequence ID" value="KAK7601583.1"/>
    <property type="molecule type" value="Genomic_DNA"/>
</dbReference>
<dbReference type="PANTHER" id="PTHR48021">
    <property type="match status" value="1"/>
</dbReference>
<feature type="transmembrane region" description="Helical" evidence="5">
    <location>
        <begin position="736"/>
        <end position="757"/>
    </location>
</feature>
<dbReference type="SUPFAM" id="SSF103473">
    <property type="entry name" value="MFS general substrate transporter"/>
    <property type="match status" value="1"/>
</dbReference>
<evidence type="ECO:0000256" key="4">
    <source>
        <dbReference type="ARBA" id="ARBA00023136"/>
    </source>
</evidence>
<feature type="transmembrane region" description="Helical" evidence="5">
    <location>
        <begin position="800"/>
        <end position="820"/>
    </location>
</feature>
<evidence type="ECO:0000256" key="6">
    <source>
        <dbReference type="SAM" id="SignalP"/>
    </source>
</evidence>
<keyword evidence="4 5" id="KW-0472">Membrane</keyword>
<dbReference type="InterPro" id="IPR050549">
    <property type="entry name" value="MFS_Trehalose_Transporter"/>
</dbReference>
<organism evidence="7 8">
    <name type="scientific">Parthenolecanium corni</name>
    <dbReference type="NCBI Taxonomy" id="536013"/>
    <lineage>
        <taxon>Eukaryota</taxon>
        <taxon>Metazoa</taxon>
        <taxon>Ecdysozoa</taxon>
        <taxon>Arthropoda</taxon>
        <taxon>Hexapoda</taxon>
        <taxon>Insecta</taxon>
        <taxon>Pterygota</taxon>
        <taxon>Neoptera</taxon>
        <taxon>Paraneoptera</taxon>
        <taxon>Hemiptera</taxon>
        <taxon>Sternorrhyncha</taxon>
        <taxon>Coccoidea</taxon>
        <taxon>Coccidae</taxon>
        <taxon>Parthenolecanium</taxon>
    </lineage>
</organism>
<feature type="transmembrane region" description="Helical" evidence="5">
    <location>
        <begin position="769"/>
        <end position="788"/>
    </location>
</feature>
<dbReference type="AlphaFoldDB" id="A0AAN9U0J8"/>
<dbReference type="Proteomes" id="UP001367676">
    <property type="component" value="Unassembled WGS sequence"/>
</dbReference>
<evidence type="ECO:0008006" key="9">
    <source>
        <dbReference type="Google" id="ProtNLM"/>
    </source>
</evidence>
<dbReference type="Gene3D" id="1.20.1250.20">
    <property type="entry name" value="MFS general substrate transporter like domains"/>
    <property type="match status" value="1"/>
</dbReference>
<sequence>MIGKSLLLILSSVVYVSSLNVTLLKSYDAKTCKNEPSCDLVNDPALPADRRTLRRRPCMCDADCVIYRDCCADSKYYNELEQSRPPTFYCQPTYKVYLKTTCPETWTDEEVRSKCSLSKSALRSDDISLIVPVTNTIKNITYGNKYCAICHADTDFRPWVLSPLCGEAPPGLLLQQSTLLPESITVLSTSTLASLPLSTSISTILPLSLVTAPVPSPSTPASLSTPVILLAPSKAATRTQRMPLPSFEYSVSSPTSKIKFRRSRSSDLLSNKGMHESRDANSEYSNSFMKYRRHKRANKIQVDFYKYIKYVNDIWKTAKYDPHSGYFVTKFLEKDIICTAYSKLSSNLKPFTRPCVPNIIETCSETPDPDTNKQCRSHTSLVFNKRNNKAYRNKYCATCDGAESNYLTGCPIMLTTCSGLAVASVVSGLTVSKELDLGVLQHKIYKQHEVEALKISANFFGAISAGLSLYFIGRRWTAILVCAMFILPLVAIAIDYGPRTELAGVVALNVARTQLYATFSVYAAEVTAPNLRASVISVYFVSYNMGEFVGTLFPRGSRTLTMVSLLVTLGSTALAFKATNTPHWLSLKGRRPEAAQLFKWLRGDADVEELEAMQNKLKAPAVGGRAAFVFKFYTPLALFVGLRLAYADSCELVRPTFDDAVRLYEFTLHDSLSDPVFMGLTTVSLFHYGGALLGSVIAVGLCLVAGRRLLFLASSLLGISIFYVHLFAFVSVKTAFYATLFCDFFNFLGAEQIIIIMPTEIFPATLRELAVVTCECITLVIQFVLSWATRKGLESLEYRMYYYTRWTLVPLGVFLCFYFLPETKNLPLAQAEELGAELKVQFVDDKDEEPE</sequence>
<dbReference type="Pfam" id="PF00083">
    <property type="entry name" value="Sugar_tr"/>
    <property type="match status" value="1"/>
</dbReference>
<protein>
    <recommendedName>
        <fullName evidence="9">Major facilitator superfamily (MFS) profile domain-containing protein</fullName>
    </recommendedName>
</protein>
<keyword evidence="8" id="KW-1185">Reference proteome</keyword>
<accession>A0AAN9U0J8</accession>
<reference evidence="7 8" key="1">
    <citation type="submission" date="2024-03" db="EMBL/GenBank/DDBJ databases">
        <title>Adaptation during the transition from Ophiocordyceps entomopathogen to insect associate is accompanied by gene loss and intensified selection.</title>
        <authorList>
            <person name="Ward C.M."/>
            <person name="Onetto C.A."/>
            <person name="Borneman A.R."/>
        </authorList>
    </citation>
    <scope>NUCLEOTIDE SEQUENCE [LARGE SCALE GENOMIC DNA]</scope>
    <source>
        <strain evidence="7">AWRI1</strain>
        <tissue evidence="7">Single Adult Female</tissue>
    </source>
</reference>
<evidence type="ECO:0000256" key="5">
    <source>
        <dbReference type="SAM" id="Phobius"/>
    </source>
</evidence>
<feature type="transmembrane region" description="Helical" evidence="5">
    <location>
        <begin position="709"/>
        <end position="730"/>
    </location>
</feature>
<feature type="signal peptide" evidence="6">
    <location>
        <begin position="1"/>
        <end position="18"/>
    </location>
</feature>
<comment type="caution">
    <text evidence="7">The sequence shown here is derived from an EMBL/GenBank/DDBJ whole genome shotgun (WGS) entry which is preliminary data.</text>
</comment>
<feature type="transmembrane region" description="Helical" evidence="5">
    <location>
        <begin position="685"/>
        <end position="704"/>
    </location>
</feature>
<feature type="chain" id="PRO_5043021127" description="Major facilitator superfamily (MFS) profile domain-containing protein" evidence="6">
    <location>
        <begin position="19"/>
        <end position="851"/>
    </location>
</feature>
<evidence type="ECO:0000256" key="1">
    <source>
        <dbReference type="ARBA" id="ARBA00004370"/>
    </source>
</evidence>